<dbReference type="Proteomes" id="UP000826964">
    <property type="component" value="Segment"/>
</dbReference>
<protein>
    <submittedName>
        <fullName evidence="1">Replicative clamp</fullName>
    </submittedName>
</protein>
<name>A0AC61NKL9_9CAUD</name>
<evidence type="ECO:0000313" key="2">
    <source>
        <dbReference type="Proteomes" id="UP000826964"/>
    </source>
</evidence>
<organism evidence="1 2">
    <name type="scientific">Stenotrophomonas phage BUCT626</name>
    <dbReference type="NCBI Taxonomy" id="2860376"/>
    <lineage>
        <taxon>Viruses</taxon>
        <taxon>Duplodnaviria</taxon>
        <taxon>Heunggongvirae</taxon>
        <taxon>Uroviricota</taxon>
        <taxon>Caudoviricetes</taxon>
        <taxon>Beaumontvirinae</taxon>
        <taxon>Bixiavirus</taxon>
        <taxon>Bixiavirus BUCT626</taxon>
    </lineage>
</organism>
<keyword evidence="2" id="KW-1185">Reference proteome</keyword>
<accession>A0AC61NKL9</accession>
<sequence length="326" mass="36544">MIDELKFVQGAVGKTDMLAQMTHFCIENRQIRATNGRITIGAPIACDLTVKPKADKFVAAITQAEGTVSLTVNQAGKLVVKSGRMNVRIDCLTEDFYYPRPDGIARQIDGQGLRRALDTLRPLVAERRAPQEWAKGVLLRGASAFATNGHAVGQYWIGTEFPGEVVIPLDTVAEILRIKEAPKHVQIDNSSMTFHYEGMKWVRTALLAARWPETSAIEAMFEKSRNNYVPIPKEAFETAKKLKKYIEDDGFFYMDRGEFRSHLGGDEGATIALDFAPGLFRLKLQDFLDMEEYATEIEFNEWGNNVPLYLRGGMFRGAVQTVNPNF</sequence>
<proteinExistence type="predicted"/>
<reference evidence="1" key="1">
    <citation type="submission" date="2021-06" db="EMBL/GenBank/DDBJ databases">
        <authorList>
            <person name="Tian F."/>
            <person name="Li J."/>
            <person name="Li F."/>
            <person name="Tong Y."/>
        </authorList>
    </citation>
    <scope>NUCLEOTIDE SEQUENCE</scope>
</reference>
<dbReference type="EMBL" id="MZ398241">
    <property type="protein sequence ID" value="QYC96786.1"/>
    <property type="molecule type" value="Genomic_DNA"/>
</dbReference>
<evidence type="ECO:0000313" key="1">
    <source>
        <dbReference type="EMBL" id="QYC96786.1"/>
    </source>
</evidence>